<sequence length="124" mass="13931">MSFVVIVVNFHIALVTVFAVGMAFAWILNAVVMVIQIVGTNQMRTDALVSLPLPRLVHLKSFNVPIQCASPYIIDVINFRIVTMVQMKLDVLQRNAKIMNSTVKMALVFLNQRDVMVEEIALMV</sequence>
<organism evidence="2 3">
    <name type="scientific">Ignelater luminosus</name>
    <name type="common">Cucubano</name>
    <name type="synonym">Pyrophorus luminosus</name>
    <dbReference type="NCBI Taxonomy" id="2038154"/>
    <lineage>
        <taxon>Eukaryota</taxon>
        <taxon>Metazoa</taxon>
        <taxon>Ecdysozoa</taxon>
        <taxon>Arthropoda</taxon>
        <taxon>Hexapoda</taxon>
        <taxon>Insecta</taxon>
        <taxon>Pterygota</taxon>
        <taxon>Neoptera</taxon>
        <taxon>Endopterygota</taxon>
        <taxon>Coleoptera</taxon>
        <taxon>Polyphaga</taxon>
        <taxon>Elateriformia</taxon>
        <taxon>Elateroidea</taxon>
        <taxon>Elateridae</taxon>
        <taxon>Agrypninae</taxon>
        <taxon>Pyrophorini</taxon>
        <taxon>Ignelater</taxon>
    </lineage>
</organism>
<evidence type="ECO:0000313" key="3">
    <source>
        <dbReference type="Proteomes" id="UP000801492"/>
    </source>
</evidence>
<evidence type="ECO:0000256" key="1">
    <source>
        <dbReference type="SAM" id="Phobius"/>
    </source>
</evidence>
<dbReference type="EMBL" id="VTPC01001142">
    <property type="protein sequence ID" value="KAF2902922.1"/>
    <property type="molecule type" value="Genomic_DNA"/>
</dbReference>
<dbReference type="AlphaFoldDB" id="A0A8K0GIH7"/>
<reference evidence="2" key="1">
    <citation type="submission" date="2019-08" db="EMBL/GenBank/DDBJ databases">
        <title>The genome of the North American firefly Photinus pyralis.</title>
        <authorList>
            <consortium name="Photinus pyralis genome working group"/>
            <person name="Fallon T.R."/>
            <person name="Sander Lower S.E."/>
            <person name="Weng J.-K."/>
        </authorList>
    </citation>
    <scope>NUCLEOTIDE SEQUENCE</scope>
    <source>
        <strain evidence="2">TRF0915ILg1</strain>
        <tissue evidence="2">Whole body</tissue>
    </source>
</reference>
<comment type="caution">
    <text evidence="2">The sequence shown here is derived from an EMBL/GenBank/DDBJ whole genome shotgun (WGS) entry which is preliminary data.</text>
</comment>
<accession>A0A8K0GIH7</accession>
<keyword evidence="3" id="KW-1185">Reference proteome</keyword>
<proteinExistence type="predicted"/>
<name>A0A8K0GIH7_IGNLU</name>
<feature type="transmembrane region" description="Helical" evidence="1">
    <location>
        <begin position="12"/>
        <end position="35"/>
    </location>
</feature>
<keyword evidence="1" id="KW-0472">Membrane</keyword>
<keyword evidence="1" id="KW-0812">Transmembrane</keyword>
<keyword evidence="1" id="KW-1133">Transmembrane helix</keyword>
<dbReference type="Proteomes" id="UP000801492">
    <property type="component" value="Unassembled WGS sequence"/>
</dbReference>
<evidence type="ECO:0000313" key="2">
    <source>
        <dbReference type="EMBL" id="KAF2902922.1"/>
    </source>
</evidence>
<protein>
    <submittedName>
        <fullName evidence="2">Uncharacterized protein</fullName>
    </submittedName>
</protein>
<gene>
    <name evidence="2" type="ORF">ILUMI_03265</name>
</gene>